<dbReference type="PROSITE" id="PS51197">
    <property type="entry name" value="HTH_RRF2_2"/>
    <property type="match status" value="1"/>
</dbReference>
<gene>
    <name evidence="2" type="primary">ywnA</name>
    <name evidence="2" type="ORF">NCTC949_01494</name>
    <name evidence="1" type="ORF">UL82_04635</name>
</gene>
<dbReference type="RefSeq" id="WP_046439232.1">
    <property type="nucleotide sequence ID" value="NZ_CP011312.1"/>
</dbReference>
<dbReference type="InterPro" id="IPR000944">
    <property type="entry name" value="Tscrpt_reg_Rrf2"/>
</dbReference>
<dbReference type="SUPFAM" id="SSF46785">
    <property type="entry name" value="Winged helix' DNA-binding domain"/>
    <property type="match status" value="1"/>
</dbReference>
<dbReference type="GO" id="GO:0003700">
    <property type="term" value="F:DNA-binding transcription factor activity"/>
    <property type="evidence" value="ECO:0007669"/>
    <property type="project" value="TreeGrafter"/>
</dbReference>
<organism evidence="1 3">
    <name type="scientific">Corynebacterium kutscheri</name>
    <dbReference type="NCBI Taxonomy" id="35755"/>
    <lineage>
        <taxon>Bacteria</taxon>
        <taxon>Bacillati</taxon>
        <taxon>Actinomycetota</taxon>
        <taxon>Actinomycetes</taxon>
        <taxon>Mycobacteriales</taxon>
        <taxon>Corynebacteriaceae</taxon>
        <taxon>Corynebacterium</taxon>
    </lineage>
</organism>
<proteinExistence type="predicted"/>
<dbReference type="OrthoDB" id="9808360at2"/>
<dbReference type="PANTHER" id="PTHR33221">
    <property type="entry name" value="WINGED HELIX-TURN-HELIX TRANSCRIPTIONAL REGULATOR, RRF2 FAMILY"/>
    <property type="match status" value="1"/>
</dbReference>
<sequence>MDTKFAQAIHALVYISETTEIASSQALAKSVGTNPSHIRKITSMLKQAALIESSQGKAGFTLVKPKESITLAEIYQAVHPDKYLFNLHQTPHPQCPIGKRISLVLKPTFDQFKQDLANSLGTKTLSQLIDDLYYSTNNSTL</sequence>
<accession>A0A0F6TDP2</accession>
<dbReference type="PANTHER" id="PTHR33221:SF15">
    <property type="entry name" value="HTH-TYPE TRANSCRIPTIONAL REGULATOR YWGB-RELATED"/>
    <property type="match status" value="1"/>
</dbReference>
<evidence type="ECO:0000313" key="2">
    <source>
        <dbReference type="EMBL" id="VEH07019.1"/>
    </source>
</evidence>
<evidence type="ECO:0000313" key="1">
    <source>
        <dbReference type="EMBL" id="AKE41111.1"/>
    </source>
</evidence>
<evidence type="ECO:0000313" key="4">
    <source>
        <dbReference type="Proteomes" id="UP000271380"/>
    </source>
</evidence>
<dbReference type="KEGG" id="cku:UL82_04635"/>
<reference evidence="2 4" key="2">
    <citation type="submission" date="2018-12" db="EMBL/GenBank/DDBJ databases">
        <authorList>
            <consortium name="Pathogen Informatics"/>
        </authorList>
    </citation>
    <scope>NUCLEOTIDE SEQUENCE [LARGE SCALE GENOMIC DNA]</scope>
    <source>
        <strain evidence="2 4">NCTC949</strain>
    </source>
</reference>
<dbReference type="Pfam" id="PF02082">
    <property type="entry name" value="Rrf2"/>
    <property type="match status" value="1"/>
</dbReference>
<dbReference type="HOGENOM" id="CLU_107144_4_2_11"/>
<dbReference type="EMBL" id="CP011312">
    <property type="protein sequence ID" value="AKE41111.1"/>
    <property type="molecule type" value="Genomic_DNA"/>
</dbReference>
<evidence type="ECO:0000313" key="3">
    <source>
        <dbReference type="Proteomes" id="UP000033457"/>
    </source>
</evidence>
<dbReference type="Proteomes" id="UP000271380">
    <property type="component" value="Chromosome"/>
</dbReference>
<dbReference type="Gene3D" id="1.10.10.10">
    <property type="entry name" value="Winged helix-like DNA-binding domain superfamily/Winged helix DNA-binding domain"/>
    <property type="match status" value="1"/>
</dbReference>
<dbReference type="EMBL" id="LR134377">
    <property type="protein sequence ID" value="VEH07019.1"/>
    <property type="molecule type" value="Genomic_DNA"/>
</dbReference>
<protein>
    <submittedName>
        <fullName evidence="2">HTH-type transcriptional regulator ywnA</fullName>
    </submittedName>
    <submittedName>
        <fullName evidence="1">Putative transcriptional regulator</fullName>
    </submittedName>
</protein>
<reference evidence="1 3" key="1">
    <citation type="journal article" date="2015" name="Genome Announc.">
        <title>Complete Genome Sequence of Corynebacterium kutscheri DSM 20755, a Corynebacterial Type Strain with Remarkably Low G+C Content of Chromosomal DNA.</title>
        <authorList>
            <person name="Ruckert C."/>
            <person name="Albersmeier A."/>
            <person name="Winkler A."/>
            <person name="Tauch A."/>
        </authorList>
    </citation>
    <scope>NUCLEOTIDE SEQUENCE [LARGE SCALE GENOMIC DNA]</scope>
    <source>
        <strain evidence="1 3">DSM 20755</strain>
    </source>
</reference>
<dbReference type="InterPro" id="IPR036390">
    <property type="entry name" value="WH_DNA-bd_sf"/>
</dbReference>
<dbReference type="STRING" id="35755.UL82_04635"/>
<keyword evidence="3" id="KW-1185">Reference proteome</keyword>
<dbReference type="GO" id="GO:0005829">
    <property type="term" value="C:cytosol"/>
    <property type="evidence" value="ECO:0007669"/>
    <property type="project" value="TreeGrafter"/>
</dbReference>
<dbReference type="Proteomes" id="UP000033457">
    <property type="component" value="Chromosome"/>
</dbReference>
<name>A0A0F6TDP2_9CORY</name>
<dbReference type="AlphaFoldDB" id="A0A0F6TDP2"/>
<dbReference type="InterPro" id="IPR036388">
    <property type="entry name" value="WH-like_DNA-bd_sf"/>
</dbReference>